<feature type="non-terminal residue" evidence="2">
    <location>
        <position position="1"/>
    </location>
</feature>
<comment type="caution">
    <text evidence="2">The sequence shown here is derived from an EMBL/GenBank/DDBJ whole genome shotgun (WGS) entry which is preliminary data.</text>
</comment>
<evidence type="ECO:0000256" key="1">
    <source>
        <dbReference type="RuleBase" id="RU364126"/>
    </source>
</evidence>
<keyword evidence="1" id="KW-0418">Kinase</keyword>
<evidence type="ECO:0000313" key="3">
    <source>
        <dbReference type="Proteomes" id="UP001138500"/>
    </source>
</evidence>
<reference evidence="2 3" key="2">
    <citation type="journal article" date="2021" name="Curr. Genet.">
        <title>Genetic response to nitrogen starvation in the aggressive Eucalyptus foliar pathogen Teratosphaeria destructans.</title>
        <authorList>
            <person name="Havenga M."/>
            <person name="Wingfield B.D."/>
            <person name="Wingfield M.J."/>
            <person name="Dreyer L.L."/>
            <person name="Roets F."/>
            <person name="Aylward J."/>
        </authorList>
    </citation>
    <scope>NUCLEOTIDE SEQUENCE [LARGE SCALE GENOMIC DNA]</scope>
    <source>
        <strain evidence="2">CMW44962</strain>
    </source>
</reference>
<comment type="function">
    <text evidence="1">Phosphorylates Ins(1,3,4,5,6)P5 at position 2 to form Ins(1,2,3,4,5,6)P6 (InsP6 or phytate).</text>
</comment>
<dbReference type="Proteomes" id="UP001138500">
    <property type="component" value="Unassembled WGS sequence"/>
</dbReference>
<comment type="domain">
    <text evidence="1">The EXKPK motif is conserved in inositol-pentakisphosphate 2-kinases of both family 1 and 2.</text>
</comment>
<gene>
    <name evidence="2" type="ORF">Tdes44962_MAKER07880</name>
</gene>
<dbReference type="OrthoDB" id="272370at2759"/>
<keyword evidence="1" id="KW-0067">ATP-binding</keyword>
<reference evidence="2 3" key="1">
    <citation type="journal article" date="2018" name="IMA Fungus">
        <title>IMA Genome-F 10: Nine draft genome sequences of Claviceps purpurea s.lat., including C. arundinis, C. humidiphila, and C. cf. spartinae, pseudomolecules for the pitch canker pathogen Fusarium circinatum, draft genome of Davidsoniella eucalypti, Grosmannia galeiformis, Quambalaria eucalypti, and Teratosphaeria destructans.</title>
        <authorList>
            <person name="Wingfield B.D."/>
            <person name="Liu M."/>
            <person name="Nguyen H.D."/>
            <person name="Lane F.A."/>
            <person name="Morgan S.W."/>
            <person name="De Vos L."/>
            <person name="Wilken P.M."/>
            <person name="Duong T.A."/>
            <person name="Aylward J."/>
            <person name="Coetzee M.P."/>
            <person name="Dadej K."/>
            <person name="De Beer Z.W."/>
            <person name="Findlay W."/>
            <person name="Havenga M."/>
            <person name="Kolarik M."/>
            <person name="Menzies J.G."/>
            <person name="Naidoo K."/>
            <person name="Pochopski O."/>
            <person name="Shoukouhi P."/>
            <person name="Santana Q.C."/>
            <person name="Seifert K.A."/>
            <person name="Soal N."/>
            <person name="Steenkamp E.T."/>
            <person name="Tatham C.T."/>
            <person name="van der Nest M.A."/>
            <person name="Wingfield M.J."/>
        </authorList>
    </citation>
    <scope>NUCLEOTIDE SEQUENCE [LARGE SCALE GENOMIC DNA]</scope>
    <source>
        <strain evidence="2">CMW44962</strain>
    </source>
</reference>
<dbReference type="InterPro" id="IPR009286">
    <property type="entry name" value="Ins_P5_2-kin"/>
</dbReference>
<dbReference type="AlphaFoldDB" id="A0A9W7W5S9"/>
<dbReference type="GO" id="GO:0035299">
    <property type="term" value="F:inositol-1,3,4,5,6-pentakisphosphate 2-kinase activity"/>
    <property type="evidence" value="ECO:0007669"/>
    <property type="project" value="UniProtKB-EC"/>
</dbReference>
<sequence>ERVEDRRRAVEAITGEETARRYLVEDAQTLLRTLRRWQAAFDARGVLGVSEDDGAAVGDLCRAMTLRDCTLFVRCGGDGGVEARLGDLDLKTSERVGKWRAVEERLGREGWYLGEGSGGEETVCLLSGDRGGGGSS</sequence>
<dbReference type="Pfam" id="PF06090">
    <property type="entry name" value="Ins_P5_2-kin"/>
    <property type="match status" value="1"/>
</dbReference>
<dbReference type="GO" id="GO:0005524">
    <property type="term" value="F:ATP binding"/>
    <property type="evidence" value="ECO:0007669"/>
    <property type="project" value="UniProtKB-KW"/>
</dbReference>
<dbReference type="EMBL" id="RIBY02000535">
    <property type="protein sequence ID" value="KAH9841214.1"/>
    <property type="molecule type" value="Genomic_DNA"/>
</dbReference>
<keyword evidence="3" id="KW-1185">Reference proteome</keyword>
<comment type="catalytic activity">
    <reaction evidence="1">
        <text>1D-myo-inositol 1,3,4,5,6-pentakisphosphate + ATP = 1D-myo-inositol hexakisphosphate + ADP + H(+)</text>
        <dbReference type="Rhea" id="RHEA:20313"/>
        <dbReference type="ChEBI" id="CHEBI:15378"/>
        <dbReference type="ChEBI" id="CHEBI:30616"/>
        <dbReference type="ChEBI" id="CHEBI:57733"/>
        <dbReference type="ChEBI" id="CHEBI:58130"/>
        <dbReference type="ChEBI" id="CHEBI:456216"/>
        <dbReference type="EC" id="2.7.1.158"/>
    </reaction>
</comment>
<evidence type="ECO:0000313" key="2">
    <source>
        <dbReference type="EMBL" id="KAH9841214.1"/>
    </source>
</evidence>
<proteinExistence type="predicted"/>
<keyword evidence="1" id="KW-0547">Nucleotide-binding</keyword>
<name>A0A9W7W5S9_9PEZI</name>
<accession>A0A9W7W5S9</accession>
<keyword evidence="1" id="KW-0808">Transferase</keyword>
<organism evidence="2 3">
    <name type="scientific">Teratosphaeria destructans</name>
    <dbReference type="NCBI Taxonomy" id="418781"/>
    <lineage>
        <taxon>Eukaryota</taxon>
        <taxon>Fungi</taxon>
        <taxon>Dikarya</taxon>
        <taxon>Ascomycota</taxon>
        <taxon>Pezizomycotina</taxon>
        <taxon>Dothideomycetes</taxon>
        <taxon>Dothideomycetidae</taxon>
        <taxon>Mycosphaerellales</taxon>
        <taxon>Teratosphaeriaceae</taxon>
        <taxon>Teratosphaeria</taxon>
    </lineage>
</organism>
<protein>
    <recommendedName>
        <fullName evidence="1">Inositol-pentakisphosphate 2-kinase</fullName>
        <ecNumber evidence="1">2.7.1.158</ecNumber>
    </recommendedName>
</protein>
<dbReference type="EC" id="2.7.1.158" evidence="1"/>